<reference evidence="2" key="1">
    <citation type="submission" date="2020-01" db="EMBL/GenBank/DDBJ databases">
        <authorList>
            <person name="Meier V. D."/>
            <person name="Meier V D."/>
        </authorList>
    </citation>
    <scope>NUCLEOTIDE SEQUENCE</scope>
    <source>
        <strain evidence="2">HLG_WM_MAG_01</strain>
    </source>
</reference>
<organism evidence="2">
    <name type="scientific">uncultured Sulfurovum sp</name>
    <dbReference type="NCBI Taxonomy" id="269237"/>
    <lineage>
        <taxon>Bacteria</taxon>
        <taxon>Pseudomonadati</taxon>
        <taxon>Campylobacterota</taxon>
        <taxon>Epsilonproteobacteria</taxon>
        <taxon>Campylobacterales</taxon>
        <taxon>Sulfurovaceae</taxon>
        <taxon>Sulfurovum</taxon>
        <taxon>environmental samples</taxon>
    </lineage>
</organism>
<accession>A0A6S6TRG2</accession>
<protein>
    <recommendedName>
        <fullName evidence="1">SPOR domain-containing protein</fullName>
    </recommendedName>
</protein>
<dbReference type="GO" id="GO:0042834">
    <property type="term" value="F:peptidoglycan binding"/>
    <property type="evidence" value="ECO:0007669"/>
    <property type="project" value="InterPro"/>
</dbReference>
<dbReference type="InterPro" id="IPR007730">
    <property type="entry name" value="SPOR-like_dom"/>
</dbReference>
<evidence type="ECO:0000313" key="2">
    <source>
        <dbReference type="EMBL" id="CAA6818858.1"/>
    </source>
</evidence>
<evidence type="ECO:0000259" key="1">
    <source>
        <dbReference type="Pfam" id="PF05036"/>
    </source>
</evidence>
<dbReference type="EMBL" id="CACVAS010000107">
    <property type="protein sequence ID" value="CAA6818858.1"/>
    <property type="molecule type" value="Genomic_DNA"/>
</dbReference>
<dbReference type="Pfam" id="PF05036">
    <property type="entry name" value="SPOR"/>
    <property type="match status" value="1"/>
</dbReference>
<dbReference type="SUPFAM" id="SSF110997">
    <property type="entry name" value="Sporulation related repeat"/>
    <property type="match status" value="1"/>
</dbReference>
<dbReference type="AlphaFoldDB" id="A0A6S6TRG2"/>
<proteinExistence type="predicted"/>
<name>A0A6S6TRG2_9BACT</name>
<dbReference type="InterPro" id="IPR036680">
    <property type="entry name" value="SPOR-like_sf"/>
</dbReference>
<gene>
    <name evidence="2" type="ORF">HELGO_WM465</name>
</gene>
<feature type="domain" description="SPOR" evidence="1">
    <location>
        <begin position="23"/>
        <end position="91"/>
    </location>
</feature>
<sequence>MLQNYKPVVYLILLLSFSHLQATQFIIKLASYSKKESAISQISLLDKAINQKISIAQENSLHKIYSLPFSNKEDAQKVLPLYKKVFIDAYIMVYVPTKNLSKPVLNSQYTTIDNNETNKSNTVTKPSLPFVITKKDYLLTPNSRSVQDLTDKDIFRNKTFYVCPDRIQTSSEKLLIESKFTDINVTYNPIIGNLPSITLKYILHKKRLYFLKGSMINPNQYRKIEKKLFEYILVSHYSNKKKLTTMRYYYKKEDAISYLSSLRIH</sequence>